<dbReference type="GO" id="GO:0016757">
    <property type="term" value="F:glycosyltransferase activity"/>
    <property type="evidence" value="ECO:0007669"/>
    <property type="project" value="UniProtKB-KW"/>
</dbReference>
<dbReference type="EMBL" id="CP075567">
    <property type="protein sequence ID" value="UFQ01793.1"/>
    <property type="molecule type" value="Genomic_DNA"/>
</dbReference>
<dbReference type="InterPro" id="IPR001173">
    <property type="entry name" value="Glyco_trans_2-like"/>
</dbReference>
<keyword evidence="1" id="KW-1003">Cell membrane</keyword>
<dbReference type="Pfam" id="PF00535">
    <property type="entry name" value="Glycos_transf_2"/>
    <property type="match status" value="2"/>
</dbReference>
<gene>
    <name evidence="3" type="ORF">KJY40_08895</name>
</gene>
<dbReference type="CDD" id="cd00761">
    <property type="entry name" value="Glyco_tranf_GTA_type"/>
    <property type="match status" value="1"/>
</dbReference>
<keyword evidence="3" id="KW-0808">Transferase</keyword>
<dbReference type="PANTHER" id="PTHR43685">
    <property type="entry name" value="GLYCOSYLTRANSFERASE"/>
    <property type="match status" value="1"/>
</dbReference>
<dbReference type="InterPro" id="IPR029044">
    <property type="entry name" value="Nucleotide-diphossugar_trans"/>
</dbReference>
<dbReference type="Gene3D" id="3.90.550.10">
    <property type="entry name" value="Spore Coat Polysaccharide Biosynthesis Protein SpsA, Chain A"/>
    <property type="match status" value="3"/>
</dbReference>
<keyword evidence="3" id="KW-0328">Glycosyltransferase</keyword>
<organism evidence="3 4">
    <name type="scientific">Pseudomonas fitomaticsae</name>
    <dbReference type="NCBI Taxonomy" id="2837969"/>
    <lineage>
        <taxon>Bacteria</taxon>
        <taxon>Pseudomonadati</taxon>
        <taxon>Pseudomonadota</taxon>
        <taxon>Gammaproteobacteria</taxon>
        <taxon>Pseudomonadales</taxon>
        <taxon>Pseudomonadaceae</taxon>
        <taxon>Pseudomonas</taxon>
    </lineage>
</organism>
<protein>
    <submittedName>
        <fullName evidence="3">Glycosyltransferase</fullName>
        <ecNumber evidence="3">2.4.-.-</ecNumber>
    </submittedName>
</protein>
<keyword evidence="4" id="KW-1185">Reference proteome</keyword>
<feature type="domain" description="Glycosyltransferase 2-like" evidence="2">
    <location>
        <begin position="582"/>
        <end position="702"/>
    </location>
</feature>
<proteinExistence type="predicted"/>
<feature type="domain" description="Glycosyltransferase 2-like" evidence="2">
    <location>
        <begin position="8"/>
        <end position="146"/>
    </location>
</feature>
<dbReference type="Gene3D" id="3.40.50.2000">
    <property type="entry name" value="Glycogen Phosphorylase B"/>
    <property type="match status" value="1"/>
</dbReference>
<dbReference type="EC" id="2.4.-.-" evidence="3"/>
<dbReference type="SUPFAM" id="SSF53756">
    <property type="entry name" value="UDP-Glycosyltransferase/glycogen phosphorylase"/>
    <property type="match status" value="1"/>
</dbReference>
<dbReference type="InterPro" id="IPR050834">
    <property type="entry name" value="Glycosyltransf_2"/>
</dbReference>
<keyword evidence="1" id="KW-0997">Cell inner membrane</keyword>
<sequence length="1198" mass="133297">MNSLPLVSLVIPAFNPRFFERALLSAVSQGYANLEIIVCDDSRGSEIEETVASMIESTGVAVRHVRNDRTLGLVGNLQACLAQAQGEFIKFLCDDDQLFATCVERQAQVLIDREDVNLVLAQRLFWDANDLPLPSRLENTPLSPVCGLFKGEDLLAIFENFPVNILGGFSAALFRRADVLELLPALTQAGHCFVATLDFALYVCLLRRGNMVVSNHVLSVERLYPERLSGQQAMRDAAVAERQWLTQMLKARSGESAPAPGWVRYLPITKADESPRVWEELPLSRTLGTKQTTQDWHVGISSVSFAELYAEWLACRSLTEGQRELLPDTLAAWPRTPKIVPVIIDEQGSRSALELTLQSLADQEYAPELTLVLSASCTEAQLSERVVRMPLQDDWQQQLNELLAQLDGADWFYLLQAGDRLVVPALLVMAERIALSRTLTCLYSDEGGLSQGESAEPVFKPDFNLDLLRSYPYVGRALAFERERFLALGGFDSAFGELAAHDVLWRMVENDGTQVVGHIAEVLLESAFDLAKWLSQPQMADDNARLIEAHLQRLGLSHTIRRGASALLNRVDYHHGQTPLVSIIIVSKDQTAAVQRCVETLLEKTLYAEYELLLVDNGSVSAEARAWFDGMVQLGSERIRVLDCPQQENLAAVRNAAVSQARGEYALLLNPYAVITHGDWLAEMLNHAQRPEVGVVGAKLFNPDGRLLHAGLILGLQGPAGVPFYGESMQATGYMYRLLVAQNLSAVGSDCLMVRKAVFDAVTGLDEQDLAQSLNEVDLCLRIGQQGYLVVWTPYAQLALGAQPTVVATESETTLRSQEQEVFYKRWLPIVARDPAYNANLSLNGLGGSSFSLDPGLRTGWSPFSQPQLPKILALPVNASAIGHYRVTQPLIELEEAGRALGRIHYNLPTIIEVERQSPDVIILQGRYSEGPINEIPSLQKYSSARRIYELDDYVIDVPHRNAHIRNMPGRDDMEKLVRRAIGMCDRVVVSTAPLGNALSSMHSDIRVVPNMLAKHLWSDLHSQRRTSKKPRVGWGGGTSHHGDLAVIADVVRELANEVDWVFFGMCPDDLRPYMHEFHGVIGLDVYPAKLASLNLDLALAPLEFHIFNDCKSNLRLLEYGACGYPVICTDTEAYRGYLPCTRIKTNTTDEWLQAIRMHLADPDASYRMGDQLREVVLRDYVLRGDNLRYWENGWLAD</sequence>
<dbReference type="RefSeq" id="WP_230736251.1">
    <property type="nucleotide sequence ID" value="NZ_CP075567.1"/>
</dbReference>
<evidence type="ECO:0000259" key="2">
    <source>
        <dbReference type="Pfam" id="PF00535"/>
    </source>
</evidence>
<dbReference type="Proteomes" id="UP001162907">
    <property type="component" value="Chromosome"/>
</dbReference>
<keyword evidence="1" id="KW-0472">Membrane</keyword>
<name>A0ABY3Q6U2_9PSED</name>
<dbReference type="PANTHER" id="PTHR43685:SF2">
    <property type="entry name" value="GLYCOSYLTRANSFERASE 2-LIKE DOMAIN-CONTAINING PROTEIN"/>
    <property type="match status" value="1"/>
</dbReference>
<reference evidence="3 4" key="1">
    <citation type="journal article" date="2022" name="Int. J. Syst. Evol. Microbiol.">
        <title>Pseudomonas fitomaticsae sp. nov., isolated at Marimurtra Botanical Garden in Blanes, Catalonia, Spain.</title>
        <authorList>
            <person name="Atanasov K.E."/>
            <person name="Galbis D.M."/>
            <person name="Cornado D."/>
            <person name="Serpico A."/>
            <person name="Sanchez G."/>
            <person name="Bosch M."/>
            <person name="Ferrer A."/>
            <person name="Altabella T."/>
        </authorList>
    </citation>
    <scope>NUCLEOTIDE SEQUENCE [LARGE SCALE GENOMIC DNA]</scope>
    <source>
        <strain evidence="3 4">FIT81</strain>
    </source>
</reference>
<evidence type="ECO:0000313" key="4">
    <source>
        <dbReference type="Proteomes" id="UP001162907"/>
    </source>
</evidence>
<accession>A0ABY3Q6U2</accession>
<dbReference type="SUPFAM" id="SSF53448">
    <property type="entry name" value="Nucleotide-diphospho-sugar transferases"/>
    <property type="match status" value="3"/>
</dbReference>
<evidence type="ECO:0000313" key="3">
    <source>
        <dbReference type="EMBL" id="UFQ01793.1"/>
    </source>
</evidence>
<evidence type="ECO:0000256" key="1">
    <source>
        <dbReference type="ARBA" id="ARBA00022519"/>
    </source>
</evidence>